<reference evidence="2 3" key="1">
    <citation type="journal article" date="2015" name="Proc. Natl. Acad. Sci. U.S.A.">
        <title>The resurrection genome of Boea hygrometrica: A blueprint for survival of dehydration.</title>
        <authorList>
            <person name="Xiao L."/>
            <person name="Yang G."/>
            <person name="Zhang L."/>
            <person name="Yang X."/>
            <person name="Zhao S."/>
            <person name="Ji Z."/>
            <person name="Zhou Q."/>
            <person name="Hu M."/>
            <person name="Wang Y."/>
            <person name="Chen M."/>
            <person name="Xu Y."/>
            <person name="Jin H."/>
            <person name="Xiao X."/>
            <person name="Hu G."/>
            <person name="Bao F."/>
            <person name="Hu Y."/>
            <person name="Wan P."/>
            <person name="Li L."/>
            <person name="Deng X."/>
            <person name="Kuang T."/>
            <person name="Xiang C."/>
            <person name="Zhu J.K."/>
            <person name="Oliver M.J."/>
            <person name="He Y."/>
        </authorList>
    </citation>
    <scope>NUCLEOTIDE SEQUENCE [LARGE SCALE GENOMIC DNA]</scope>
    <source>
        <strain evidence="3">cv. XS01</strain>
    </source>
</reference>
<dbReference type="Proteomes" id="UP000250235">
    <property type="component" value="Unassembled WGS sequence"/>
</dbReference>
<organism evidence="2 3">
    <name type="scientific">Dorcoceras hygrometricum</name>
    <dbReference type="NCBI Taxonomy" id="472368"/>
    <lineage>
        <taxon>Eukaryota</taxon>
        <taxon>Viridiplantae</taxon>
        <taxon>Streptophyta</taxon>
        <taxon>Embryophyta</taxon>
        <taxon>Tracheophyta</taxon>
        <taxon>Spermatophyta</taxon>
        <taxon>Magnoliopsida</taxon>
        <taxon>eudicotyledons</taxon>
        <taxon>Gunneridae</taxon>
        <taxon>Pentapetalae</taxon>
        <taxon>asterids</taxon>
        <taxon>lamiids</taxon>
        <taxon>Lamiales</taxon>
        <taxon>Gesneriaceae</taxon>
        <taxon>Didymocarpoideae</taxon>
        <taxon>Trichosporeae</taxon>
        <taxon>Loxocarpinae</taxon>
        <taxon>Dorcoceras</taxon>
    </lineage>
</organism>
<dbReference type="EMBL" id="KV000896">
    <property type="protein sequence ID" value="KZV39753.1"/>
    <property type="molecule type" value="Genomic_DNA"/>
</dbReference>
<gene>
    <name evidence="2" type="ORF">F511_08215</name>
</gene>
<keyword evidence="3" id="KW-1185">Reference proteome</keyword>
<evidence type="ECO:0000313" key="2">
    <source>
        <dbReference type="EMBL" id="KZV39753.1"/>
    </source>
</evidence>
<feature type="region of interest" description="Disordered" evidence="1">
    <location>
        <begin position="121"/>
        <end position="165"/>
    </location>
</feature>
<sequence length="165" mass="17887">MVPAEVTKLITVIRPLSLEHGDPTNLLSRLNSTSTTLQSVLHTHLTDGTLTFRPTNETQKLVEISSSHAPESLEDSVIPTKMENPLKLNIILNIGKGTEMGGQERGRKTVGEIGLFLKENRGDTNPLKPNTHFLDEGGVSIGGRGEESSGANSTERGNTCHRKTH</sequence>
<proteinExistence type="predicted"/>
<protein>
    <submittedName>
        <fullName evidence="2">Uncharacterized protein</fullName>
    </submittedName>
</protein>
<evidence type="ECO:0000256" key="1">
    <source>
        <dbReference type="SAM" id="MobiDB-lite"/>
    </source>
</evidence>
<accession>A0A2Z7BYN2</accession>
<name>A0A2Z7BYN2_9LAMI</name>
<dbReference type="AlphaFoldDB" id="A0A2Z7BYN2"/>
<evidence type="ECO:0000313" key="3">
    <source>
        <dbReference type="Proteomes" id="UP000250235"/>
    </source>
</evidence>